<dbReference type="STRING" id="663321.REG_0234"/>
<dbReference type="AlphaFoldDB" id="E0WQP8"/>
<dbReference type="PROSITE" id="PS50532">
    <property type="entry name" value="HTH_IS408"/>
    <property type="match status" value="1"/>
</dbReference>
<dbReference type="EMBL" id="GL379589">
    <property type="protein sequence ID" value="EFL92458.1"/>
    <property type="molecule type" value="Genomic_DNA"/>
</dbReference>
<proteinExistence type="predicted"/>
<evidence type="ECO:0000259" key="1">
    <source>
        <dbReference type="PROSITE" id="PS50532"/>
    </source>
</evidence>
<evidence type="ECO:0000313" key="2">
    <source>
        <dbReference type="EMBL" id="EFL92458.1"/>
    </source>
</evidence>
<dbReference type="Proteomes" id="UP000005726">
    <property type="component" value="Unassembled WGS sequence"/>
</dbReference>
<keyword evidence="5" id="KW-1185">Reference proteome</keyword>
<dbReference type="InterPro" id="IPR017895">
    <property type="entry name" value="HTH_IS408/IS1162_type"/>
</dbReference>
<dbReference type="EMBL" id="GL379589">
    <property type="protein sequence ID" value="EFL92718.1"/>
    <property type="molecule type" value="Genomic_DNA"/>
</dbReference>
<dbReference type="HOGENOM" id="CLU_1318985_0_0_6"/>
<protein>
    <submittedName>
        <fullName evidence="2">ISRin6, transposase orfA</fullName>
    </submittedName>
</protein>
<gene>
    <name evidence="2" type="ORF">REG_0234</name>
    <name evidence="3" type="ORF">REG_0311</name>
    <name evidence="4" type="ORF">REG_0560</name>
</gene>
<dbReference type="EMBL" id="GL379589">
    <property type="protein sequence ID" value="EFL92521.1"/>
    <property type="molecule type" value="Genomic_DNA"/>
</dbReference>
<sequence length="208" mass="23825">MSSVGVFLPLSCRFIDEQITMSAFRISMRKLKEILRLKYRCQLSHRQIAKSLSVSPSVVSRYLNQAAQLGIRDYPLSPEWNELNLRAAFKQTPVKKKKSSLPDWSLICQELKHKIMTLQLLYEEYQQQNPANHYRYAHFAASTKAGSKCNPRRCDKPTKREKSCSSIIVAPPSTSLTPKRVNSAQLRCLWRFSGRQITPMPKLPGVNA</sequence>
<feature type="domain" description="HTH IS408-type" evidence="1">
    <location>
        <begin position="31"/>
        <end position="111"/>
    </location>
</feature>
<reference evidence="2" key="1">
    <citation type="journal article" date="2009" name="Environ. Microbiol.">
        <title>Dynamics of genome evolution in facultative symbionts of aphids.</title>
        <authorList>
            <person name="Degnan P.H."/>
            <person name="Leonardo T.E."/>
            <person name="Cass B.N."/>
            <person name="Hurwitz B."/>
            <person name="Stern D."/>
            <person name="Gibbs R.A."/>
            <person name="Richards S."/>
            <person name="Moran N.A."/>
        </authorList>
    </citation>
    <scope>NUCLEOTIDE SEQUENCE [LARGE SCALE GENOMIC DNA]</scope>
    <source>
        <strain evidence="2">LSR1</strain>
    </source>
</reference>
<organism evidence="2 5">
    <name type="scientific">Candidatus Regiella insecticola LSR1</name>
    <dbReference type="NCBI Taxonomy" id="663321"/>
    <lineage>
        <taxon>Bacteria</taxon>
        <taxon>Pseudomonadati</taxon>
        <taxon>Pseudomonadota</taxon>
        <taxon>Gammaproteobacteria</taxon>
        <taxon>Enterobacterales</taxon>
        <taxon>Enterobacteriaceae</taxon>
        <taxon>aphid secondary symbionts</taxon>
        <taxon>Candidatus Regiella</taxon>
    </lineage>
</organism>
<dbReference type="Gene3D" id="1.10.10.60">
    <property type="entry name" value="Homeodomain-like"/>
    <property type="match status" value="1"/>
</dbReference>
<evidence type="ECO:0000313" key="5">
    <source>
        <dbReference type="Proteomes" id="UP000005726"/>
    </source>
</evidence>
<dbReference type="eggNOG" id="COG4584">
    <property type="taxonomic scope" value="Bacteria"/>
</dbReference>
<accession>E0WQP8</accession>
<name>E0WQP8_9ENTR</name>
<evidence type="ECO:0000313" key="3">
    <source>
        <dbReference type="EMBL" id="EFL92521.1"/>
    </source>
</evidence>
<evidence type="ECO:0000313" key="4">
    <source>
        <dbReference type="EMBL" id="EFL92718.1"/>
    </source>
</evidence>